<dbReference type="SUPFAM" id="SSF53686">
    <property type="entry name" value="Tryptophan synthase beta subunit-like PLP-dependent enzymes"/>
    <property type="match status" value="1"/>
</dbReference>
<comment type="caution">
    <text evidence="4">The sequence shown here is derived from an EMBL/GenBank/DDBJ whole genome shotgun (WGS) entry which is preliminary data.</text>
</comment>
<dbReference type="InterPro" id="IPR010081">
    <property type="entry name" value="DiNH2opropionate_NH3_lyase"/>
</dbReference>
<name>A0A927B430_9BACT</name>
<reference evidence="4" key="1">
    <citation type="submission" date="2020-09" db="EMBL/GenBank/DDBJ databases">
        <authorList>
            <person name="Kim M.K."/>
        </authorList>
    </citation>
    <scope>NUCLEOTIDE SEQUENCE</scope>
    <source>
        <strain evidence="4">BT704</strain>
    </source>
</reference>
<evidence type="ECO:0000313" key="5">
    <source>
        <dbReference type="Proteomes" id="UP000653797"/>
    </source>
</evidence>
<feature type="domain" description="Tryptophan synthase beta chain-like PALP" evidence="3">
    <location>
        <begin position="38"/>
        <end position="353"/>
    </location>
</feature>
<dbReference type="EC" id="4.3.1.15" evidence="4"/>
<protein>
    <submittedName>
        <fullName evidence="4">Diaminopropionate ammonia-lyase</fullName>
        <ecNumber evidence="4">4.3.1.15</ecNumber>
    </submittedName>
</protein>
<organism evidence="4 5">
    <name type="scientific">Spirosoma validum</name>
    <dbReference type="NCBI Taxonomy" id="2771355"/>
    <lineage>
        <taxon>Bacteria</taxon>
        <taxon>Pseudomonadati</taxon>
        <taxon>Bacteroidota</taxon>
        <taxon>Cytophagia</taxon>
        <taxon>Cytophagales</taxon>
        <taxon>Cytophagaceae</taxon>
        <taxon>Spirosoma</taxon>
    </lineage>
</organism>
<comment type="cofactor">
    <cofactor evidence="1">
        <name>pyridoxal 5'-phosphate</name>
        <dbReference type="ChEBI" id="CHEBI:597326"/>
    </cofactor>
</comment>
<dbReference type="PANTHER" id="PTHR42937:SF1">
    <property type="entry name" value="DIAMINOPROPIONATE AMMONIA-LYASE"/>
    <property type="match status" value="1"/>
</dbReference>
<accession>A0A927B430</accession>
<sequence>MIHFNESTTFNQPLTEVDSQLLGELSAQASQRFWQSQPAYRPTPLQALSALASSLSIGELYVKDEAHRLGLQSFKALGGAYAVVTLAQEEVAKRLGQQVSWETLRQPIHQEVIQRLTFACATDGNHGRSVAFGAQLVGAKAVIFVHPGVSQRRRQRMAELGAQIVEVPGSYDDAVREASRVSDRNGWLLTSDTSWPGYEHVPGLVMQGYLTLWQESISQLPRLPSHIFIQAGVGGLAAALAGHLASCWGADRPKIIIVEPQRAACLFESAKADQRVSLPPGESTVMAMLECYEPSAIAWRILLRTTDAFLTIRDEMAIDSMIRLARPLDDDPAIISGESGGAGLAGLLQVCQHQDWREALGITSHSCVMVINTEGATDPDRYEALVGIPLLPGSNESVN</sequence>
<evidence type="ECO:0000256" key="1">
    <source>
        <dbReference type="ARBA" id="ARBA00001933"/>
    </source>
</evidence>
<dbReference type="PANTHER" id="PTHR42937">
    <property type="match status" value="1"/>
</dbReference>
<dbReference type="InterPro" id="IPR001926">
    <property type="entry name" value="TrpB-like_PALP"/>
</dbReference>
<dbReference type="CDD" id="cd00640">
    <property type="entry name" value="Trp-synth-beta_II"/>
    <property type="match status" value="1"/>
</dbReference>
<gene>
    <name evidence="4" type="ORF">IC230_20305</name>
</gene>
<dbReference type="GO" id="GO:0030170">
    <property type="term" value="F:pyridoxal phosphate binding"/>
    <property type="evidence" value="ECO:0007669"/>
    <property type="project" value="InterPro"/>
</dbReference>
<dbReference type="RefSeq" id="WP_191040886.1">
    <property type="nucleotide sequence ID" value="NZ_JACXAA010000008.1"/>
</dbReference>
<keyword evidence="2" id="KW-0663">Pyridoxal phosphate</keyword>
<dbReference type="GO" id="GO:0008838">
    <property type="term" value="F:diaminopropionate ammonia-lyase activity"/>
    <property type="evidence" value="ECO:0007669"/>
    <property type="project" value="UniProtKB-EC"/>
</dbReference>
<keyword evidence="5" id="KW-1185">Reference proteome</keyword>
<dbReference type="NCBIfam" id="TIGR01747">
    <property type="entry name" value="diampropi_NH3ly"/>
    <property type="match status" value="1"/>
</dbReference>
<dbReference type="NCBIfam" id="NF006058">
    <property type="entry name" value="PRK08206.1"/>
    <property type="match status" value="1"/>
</dbReference>
<proteinExistence type="predicted"/>
<dbReference type="EMBL" id="JACXAA010000008">
    <property type="protein sequence ID" value="MBD2755255.1"/>
    <property type="molecule type" value="Genomic_DNA"/>
</dbReference>
<dbReference type="AlphaFoldDB" id="A0A927B430"/>
<dbReference type="Gene3D" id="3.40.50.1100">
    <property type="match status" value="3"/>
</dbReference>
<dbReference type="Pfam" id="PF00291">
    <property type="entry name" value="PALP"/>
    <property type="match status" value="1"/>
</dbReference>
<dbReference type="Proteomes" id="UP000653797">
    <property type="component" value="Unassembled WGS sequence"/>
</dbReference>
<evidence type="ECO:0000313" key="4">
    <source>
        <dbReference type="EMBL" id="MBD2755255.1"/>
    </source>
</evidence>
<evidence type="ECO:0000259" key="3">
    <source>
        <dbReference type="Pfam" id="PF00291"/>
    </source>
</evidence>
<dbReference type="InterPro" id="IPR036052">
    <property type="entry name" value="TrpB-like_PALP_sf"/>
</dbReference>
<evidence type="ECO:0000256" key="2">
    <source>
        <dbReference type="ARBA" id="ARBA00022898"/>
    </source>
</evidence>
<keyword evidence="4" id="KW-0456">Lyase</keyword>